<evidence type="ECO:0000259" key="1">
    <source>
        <dbReference type="PROSITE" id="PS50404"/>
    </source>
</evidence>
<dbReference type="Gene3D" id="1.20.1050.10">
    <property type="match status" value="1"/>
</dbReference>
<dbReference type="CDD" id="cd03038">
    <property type="entry name" value="GST_N_etherase_LigE"/>
    <property type="match status" value="1"/>
</dbReference>
<gene>
    <name evidence="2" type="ORF">IE4771_CH01524</name>
</gene>
<dbReference type="Pfam" id="PF22041">
    <property type="entry name" value="GST_C_7"/>
    <property type="match status" value="1"/>
</dbReference>
<dbReference type="GO" id="GO:0004364">
    <property type="term" value="F:glutathione transferase activity"/>
    <property type="evidence" value="ECO:0007669"/>
    <property type="project" value="UniProtKB-EC"/>
</dbReference>
<dbReference type="InterPro" id="IPR036282">
    <property type="entry name" value="Glutathione-S-Trfase_C_sf"/>
</dbReference>
<dbReference type="HOGENOM" id="CLU_011226_0_4_5"/>
<dbReference type="Pfam" id="PF13417">
    <property type="entry name" value="GST_N_3"/>
    <property type="match status" value="1"/>
</dbReference>
<dbReference type="InterPro" id="IPR054416">
    <property type="entry name" value="GST_UstS-like_C"/>
</dbReference>
<keyword evidence="2" id="KW-0808">Transferase</keyword>
<evidence type="ECO:0000313" key="2">
    <source>
        <dbReference type="EMBL" id="AIC26668.1"/>
    </source>
</evidence>
<dbReference type="Proteomes" id="UP000027180">
    <property type="component" value="Chromosome"/>
</dbReference>
<dbReference type="CDD" id="cd03202">
    <property type="entry name" value="GST_C_etherase_LigE"/>
    <property type="match status" value="1"/>
</dbReference>
<dbReference type="EMBL" id="CP006986">
    <property type="protein sequence ID" value="AIC26668.1"/>
    <property type="molecule type" value="Genomic_DNA"/>
</dbReference>
<dbReference type="KEGG" id="rei:IE4771_CH01524"/>
<sequence length="229" mass="25395">MTRALYSLCGADERRFFSPHCWKAVMALAHKGLDFEEIPTTYARIREIGGGVSPTLPVLDDNGRLIPDSFAIALYLEEAYPKQPSLFNGEGGKALSRMVEGYSQMIIHPAIMRIGLLDIHAILDEGDKAYFRESREARLGKSFDVIAADSEAEKAAFGAKLEPLRHMLKFQPFIGGQTPLFADYIVFGALQWLRVCTGLAMLAADDPVLGWFERCLDLHESRGRTVTAA</sequence>
<dbReference type="SUPFAM" id="SSF52833">
    <property type="entry name" value="Thioredoxin-like"/>
    <property type="match status" value="1"/>
</dbReference>
<dbReference type="EC" id="2.5.1.18" evidence="2"/>
<dbReference type="RefSeq" id="WP_010060270.1">
    <property type="nucleotide sequence ID" value="NZ_CP006986.1"/>
</dbReference>
<reference evidence="2 3" key="1">
    <citation type="submission" date="2013-12" db="EMBL/GenBank/DDBJ databases">
        <title>Complete genome sequence of Rhizobium etli bv. mimosae IE4771.</title>
        <authorList>
            <person name="Bustos P."/>
            <person name="Santamaria R.I."/>
            <person name="Lozano L."/>
            <person name="Ormeno-Orrillo E."/>
            <person name="Rogel M.A."/>
            <person name="Romero D."/>
            <person name="Cevallos M.A."/>
            <person name="Martinez-Romero E."/>
            <person name="Gonzalez V."/>
        </authorList>
    </citation>
    <scope>NUCLEOTIDE SEQUENCE [LARGE SCALE GENOMIC DNA]</scope>
    <source>
        <strain evidence="2 3">IE4771</strain>
    </source>
</reference>
<organism evidence="2 3">
    <name type="scientific">Rhizobium etli bv. mimosae str. IE4771</name>
    <dbReference type="NCBI Taxonomy" id="1432050"/>
    <lineage>
        <taxon>Bacteria</taxon>
        <taxon>Pseudomonadati</taxon>
        <taxon>Pseudomonadota</taxon>
        <taxon>Alphaproteobacteria</taxon>
        <taxon>Hyphomicrobiales</taxon>
        <taxon>Rhizobiaceae</taxon>
        <taxon>Rhizobium/Agrobacterium group</taxon>
        <taxon>Rhizobium</taxon>
    </lineage>
</organism>
<proteinExistence type="predicted"/>
<dbReference type="SUPFAM" id="SSF47616">
    <property type="entry name" value="GST C-terminal domain-like"/>
    <property type="match status" value="1"/>
</dbReference>
<dbReference type="AlphaFoldDB" id="A0A060HUR9"/>
<dbReference type="InterPro" id="IPR004045">
    <property type="entry name" value="Glutathione_S-Trfase_N"/>
</dbReference>
<dbReference type="PROSITE" id="PS50404">
    <property type="entry name" value="GST_NTER"/>
    <property type="match status" value="1"/>
</dbReference>
<evidence type="ECO:0000313" key="3">
    <source>
        <dbReference type="Proteomes" id="UP000027180"/>
    </source>
</evidence>
<feature type="domain" description="GST N-terminal" evidence="1">
    <location>
        <begin position="8"/>
        <end position="84"/>
    </location>
</feature>
<accession>A0A060HUR9</accession>
<protein>
    <submittedName>
        <fullName evidence="2">Glutathione S-transferase protein</fullName>
        <ecNumber evidence="2">2.5.1.18</ecNumber>
    </submittedName>
</protein>
<name>A0A060HUR9_RHIET</name>
<dbReference type="OrthoDB" id="508035at2"/>
<dbReference type="Gene3D" id="3.40.30.10">
    <property type="entry name" value="Glutaredoxin"/>
    <property type="match status" value="1"/>
</dbReference>
<dbReference type="InterPro" id="IPR036249">
    <property type="entry name" value="Thioredoxin-like_sf"/>
</dbReference>